<comment type="similarity">
    <text evidence="1">Belongs to the sigma-70 factor family. ECF subfamily.</text>
</comment>
<dbReference type="NCBIfam" id="TIGR02937">
    <property type="entry name" value="sigma70-ECF"/>
    <property type="match status" value="1"/>
</dbReference>
<dbReference type="EMBL" id="CP103416">
    <property type="protein sequence ID" value="UVW34375.1"/>
    <property type="molecule type" value="Genomic_DNA"/>
</dbReference>
<dbReference type="Pfam" id="PF04542">
    <property type="entry name" value="Sigma70_r2"/>
    <property type="match status" value="1"/>
</dbReference>
<name>A0ABY5TKI3_9GAMM</name>
<dbReference type="InterPro" id="IPR036388">
    <property type="entry name" value="WH-like_DNA-bd_sf"/>
</dbReference>
<feature type="domain" description="RNA polymerase sigma-70 region 2" evidence="5">
    <location>
        <begin position="4"/>
        <end position="69"/>
    </location>
</feature>
<keyword evidence="3" id="KW-0731">Sigma factor</keyword>
<dbReference type="InterPro" id="IPR013325">
    <property type="entry name" value="RNA_pol_sigma_r2"/>
</dbReference>
<keyword evidence="8" id="KW-1185">Reference proteome</keyword>
<dbReference type="PANTHER" id="PTHR43133:SF46">
    <property type="entry name" value="RNA POLYMERASE SIGMA-70 FACTOR ECF SUBFAMILY"/>
    <property type="match status" value="1"/>
</dbReference>
<dbReference type="Gene3D" id="1.10.1740.10">
    <property type="match status" value="1"/>
</dbReference>
<protein>
    <submittedName>
        <fullName evidence="7">Sigma-70 family RNA polymerase sigma factor</fullName>
    </submittedName>
</protein>
<evidence type="ECO:0000256" key="3">
    <source>
        <dbReference type="ARBA" id="ARBA00023082"/>
    </source>
</evidence>
<evidence type="ECO:0000256" key="4">
    <source>
        <dbReference type="ARBA" id="ARBA00023163"/>
    </source>
</evidence>
<feature type="domain" description="RNA polymerase sigma factor 70 region 4 type 2" evidence="6">
    <location>
        <begin position="102"/>
        <end position="154"/>
    </location>
</feature>
<sequence>MKALVDQYQRTLVSFFMRRSRNAWDAEELTQEVFCKIWKRRDIALSDYSDAYMFTIAWSVLRDRLRREKVRHHDMHVEYDEELAREDPVTPQDIVRGEELYEYYLRLLESLSPRVREVFILSRYESLTYIQIAKHCAISVSAVEKYMMIALKRMKEILKEPQ</sequence>
<gene>
    <name evidence="7" type="ORF">NYF23_10150</name>
</gene>
<evidence type="ECO:0000259" key="6">
    <source>
        <dbReference type="Pfam" id="PF08281"/>
    </source>
</evidence>
<evidence type="ECO:0000256" key="1">
    <source>
        <dbReference type="ARBA" id="ARBA00010641"/>
    </source>
</evidence>
<evidence type="ECO:0000313" key="7">
    <source>
        <dbReference type="EMBL" id="UVW34375.1"/>
    </source>
</evidence>
<dbReference type="InterPro" id="IPR039425">
    <property type="entry name" value="RNA_pol_sigma-70-like"/>
</dbReference>
<dbReference type="Pfam" id="PF08281">
    <property type="entry name" value="Sigma70_r4_2"/>
    <property type="match status" value="1"/>
</dbReference>
<dbReference type="InterPro" id="IPR014284">
    <property type="entry name" value="RNA_pol_sigma-70_dom"/>
</dbReference>
<evidence type="ECO:0000313" key="8">
    <source>
        <dbReference type="Proteomes" id="UP001059934"/>
    </source>
</evidence>
<evidence type="ECO:0000259" key="5">
    <source>
        <dbReference type="Pfam" id="PF04542"/>
    </source>
</evidence>
<dbReference type="InterPro" id="IPR013249">
    <property type="entry name" value="RNA_pol_sigma70_r4_t2"/>
</dbReference>
<organism evidence="7 8">
    <name type="scientific">SAR92 clade bacterium H455</name>
    <dbReference type="NCBI Taxonomy" id="2974818"/>
    <lineage>
        <taxon>Bacteria</taxon>
        <taxon>Pseudomonadati</taxon>
        <taxon>Pseudomonadota</taxon>
        <taxon>Gammaproteobacteria</taxon>
        <taxon>Cellvibrionales</taxon>
        <taxon>Porticoccaceae</taxon>
        <taxon>SAR92 clade</taxon>
    </lineage>
</organism>
<dbReference type="Gene3D" id="1.10.10.10">
    <property type="entry name" value="Winged helix-like DNA-binding domain superfamily/Winged helix DNA-binding domain"/>
    <property type="match status" value="1"/>
</dbReference>
<dbReference type="InterPro" id="IPR013324">
    <property type="entry name" value="RNA_pol_sigma_r3/r4-like"/>
</dbReference>
<dbReference type="Proteomes" id="UP001059934">
    <property type="component" value="Chromosome"/>
</dbReference>
<dbReference type="InterPro" id="IPR007627">
    <property type="entry name" value="RNA_pol_sigma70_r2"/>
</dbReference>
<proteinExistence type="inferred from homology"/>
<dbReference type="SUPFAM" id="SSF88659">
    <property type="entry name" value="Sigma3 and sigma4 domains of RNA polymerase sigma factors"/>
    <property type="match status" value="1"/>
</dbReference>
<reference evidence="7" key="1">
    <citation type="submission" date="2022-08" db="EMBL/GenBank/DDBJ databases">
        <title>Catabolic pathway analysis in culturable SAR92 clade bacteria reveals their overlooked roles in DMSP degradation in coastal seas.</title>
        <authorList>
            <person name="He X."/>
            <person name="Zhang X."/>
            <person name="Zhang Y."/>
        </authorList>
    </citation>
    <scope>NUCLEOTIDE SEQUENCE</scope>
    <source>
        <strain evidence="7">H455</strain>
    </source>
</reference>
<dbReference type="PANTHER" id="PTHR43133">
    <property type="entry name" value="RNA POLYMERASE ECF-TYPE SIGMA FACTO"/>
    <property type="match status" value="1"/>
</dbReference>
<accession>A0ABY5TKI3</accession>
<evidence type="ECO:0000256" key="2">
    <source>
        <dbReference type="ARBA" id="ARBA00023015"/>
    </source>
</evidence>
<dbReference type="SUPFAM" id="SSF88946">
    <property type="entry name" value="Sigma2 domain of RNA polymerase sigma factors"/>
    <property type="match status" value="1"/>
</dbReference>
<keyword evidence="2" id="KW-0805">Transcription regulation</keyword>
<keyword evidence="4" id="KW-0804">Transcription</keyword>